<evidence type="ECO:0000313" key="1">
    <source>
        <dbReference type="EMBL" id="EHD03826.1"/>
    </source>
</evidence>
<dbReference type="AlphaFoldDB" id="G5RV71"/>
<name>G5RV71_SALET</name>
<proteinExistence type="predicted"/>
<gene>
    <name evidence="1" type="ORF">LTSEURB_2315</name>
</gene>
<organism evidence="1 2">
    <name type="scientific">Salmonella enterica subsp. enterica serovar Urbana str. R8-2977</name>
    <dbReference type="NCBI Taxonomy" id="913084"/>
    <lineage>
        <taxon>Bacteria</taxon>
        <taxon>Pseudomonadati</taxon>
        <taxon>Pseudomonadota</taxon>
        <taxon>Gammaproteobacteria</taxon>
        <taxon>Enterobacterales</taxon>
        <taxon>Enterobacteriaceae</taxon>
        <taxon>Salmonella</taxon>
    </lineage>
</organism>
<protein>
    <submittedName>
        <fullName evidence="1">Uncharacterized protein</fullName>
    </submittedName>
</protein>
<reference evidence="1 2" key="1">
    <citation type="journal article" date="2011" name="BMC Genomics">
        <title>Genome sequencing reveals diversification of virulence factor content and possible host adaptation in distinct subpopulations of Salmonella enterica.</title>
        <authorList>
            <person name="den Bakker H.C."/>
            <person name="Moreno Switt A.I."/>
            <person name="Govoni G."/>
            <person name="Cummings C.A."/>
            <person name="Ranieri M.L."/>
            <person name="Degoricija L."/>
            <person name="Hoelzer K."/>
            <person name="Rodriguez-Rivera L.D."/>
            <person name="Brown S."/>
            <person name="Bolchacova E."/>
            <person name="Furtado M.R."/>
            <person name="Wiedmann M."/>
        </authorList>
    </citation>
    <scope>NUCLEOTIDE SEQUENCE [LARGE SCALE GENOMIC DNA]</scope>
    <source>
        <strain evidence="1 2">R8-2977</strain>
    </source>
</reference>
<accession>G5RV71</accession>
<dbReference type="PATRIC" id="fig|913084.3.peg.1701"/>
<dbReference type="Proteomes" id="UP000004776">
    <property type="component" value="Unassembled WGS sequence"/>
</dbReference>
<evidence type="ECO:0000313" key="2">
    <source>
        <dbReference type="Proteomes" id="UP000004776"/>
    </source>
</evidence>
<comment type="caution">
    <text evidence="1">The sequence shown here is derived from an EMBL/GenBank/DDBJ whole genome shotgun (WGS) entry which is preliminary data.</text>
</comment>
<dbReference type="EMBL" id="AFCW01000905">
    <property type="protein sequence ID" value="EHD03826.1"/>
    <property type="molecule type" value="Genomic_DNA"/>
</dbReference>
<sequence length="62" mass="6867">MPVRVTLKPIPGVSFGEGDGDRQKSYRSLQGISVLLFAYPHFIVGKRFAYPHFIVGYGVLSP</sequence>